<sequence length="54" mass="5720">MERWLVTPNIRLEGAAASRSQVSRIFQVGAAVCATGPSRSIAAGVLTAEVRHAR</sequence>
<dbReference type="AlphaFoldDB" id="A0A1J5PBI7"/>
<gene>
    <name evidence="1" type="ORF">GALL_503260</name>
</gene>
<organism evidence="1">
    <name type="scientific">mine drainage metagenome</name>
    <dbReference type="NCBI Taxonomy" id="410659"/>
    <lineage>
        <taxon>unclassified sequences</taxon>
        <taxon>metagenomes</taxon>
        <taxon>ecological metagenomes</taxon>
    </lineage>
</organism>
<proteinExistence type="predicted"/>
<evidence type="ECO:0000313" key="1">
    <source>
        <dbReference type="EMBL" id="OIQ68088.1"/>
    </source>
</evidence>
<protein>
    <submittedName>
        <fullName evidence="1">Uncharacterized protein</fullName>
    </submittedName>
</protein>
<name>A0A1J5PBI7_9ZZZZ</name>
<comment type="caution">
    <text evidence="1">The sequence shown here is derived from an EMBL/GenBank/DDBJ whole genome shotgun (WGS) entry which is preliminary data.</text>
</comment>
<reference evidence="1" key="1">
    <citation type="submission" date="2016-10" db="EMBL/GenBank/DDBJ databases">
        <title>Sequence of Gallionella enrichment culture.</title>
        <authorList>
            <person name="Poehlein A."/>
            <person name="Muehling M."/>
            <person name="Daniel R."/>
        </authorList>
    </citation>
    <scope>NUCLEOTIDE SEQUENCE</scope>
</reference>
<accession>A0A1J5PBI7</accession>
<dbReference type="EMBL" id="MLJW01005514">
    <property type="protein sequence ID" value="OIQ68088.1"/>
    <property type="molecule type" value="Genomic_DNA"/>
</dbReference>